<dbReference type="Gene3D" id="3.40.50.300">
    <property type="entry name" value="P-loop containing nucleotide triphosphate hydrolases"/>
    <property type="match status" value="1"/>
</dbReference>
<evidence type="ECO:0000256" key="6">
    <source>
        <dbReference type="ARBA" id="ARBA00022840"/>
    </source>
</evidence>
<keyword evidence="13" id="KW-1185">Reference proteome</keyword>
<evidence type="ECO:0000256" key="7">
    <source>
        <dbReference type="ARBA" id="ARBA00022989"/>
    </source>
</evidence>
<feature type="domain" description="ABC transporter" evidence="10">
    <location>
        <begin position="351"/>
        <end position="584"/>
    </location>
</feature>
<keyword evidence="8 9" id="KW-0472">Membrane</keyword>
<feature type="domain" description="ABC transmembrane type-1" evidence="11">
    <location>
        <begin position="36"/>
        <end position="318"/>
    </location>
</feature>
<dbReference type="GO" id="GO:0016887">
    <property type="term" value="F:ATP hydrolysis activity"/>
    <property type="evidence" value="ECO:0007669"/>
    <property type="project" value="InterPro"/>
</dbReference>
<dbReference type="EMBL" id="BJYE01000005">
    <property type="protein sequence ID" value="GEN56115.1"/>
    <property type="molecule type" value="Genomic_DNA"/>
</dbReference>
<dbReference type="Proteomes" id="UP000321400">
    <property type="component" value="Unassembled WGS sequence"/>
</dbReference>
<evidence type="ECO:0000256" key="5">
    <source>
        <dbReference type="ARBA" id="ARBA00022741"/>
    </source>
</evidence>
<keyword evidence="7 9" id="KW-1133">Transmembrane helix</keyword>
<organism evidence="12 13">
    <name type="scientific">Halolactibacillus alkaliphilus</name>
    <dbReference type="NCBI Taxonomy" id="442899"/>
    <lineage>
        <taxon>Bacteria</taxon>
        <taxon>Bacillati</taxon>
        <taxon>Bacillota</taxon>
        <taxon>Bacilli</taxon>
        <taxon>Bacillales</taxon>
        <taxon>Bacillaceae</taxon>
        <taxon>Halolactibacillus</taxon>
    </lineage>
</organism>
<evidence type="ECO:0000256" key="3">
    <source>
        <dbReference type="ARBA" id="ARBA00022475"/>
    </source>
</evidence>
<evidence type="ECO:0000259" key="11">
    <source>
        <dbReference type="PROSITE" id="PS50929"/>
    </source>
</evidence>
<gene>
    <name evidence="12" type="primary">yfiC</name>
    <name evidence="12" type="ORF">HAL01_05790</name>
</gene>
<dbReference type="STRING" id="442899.SAMN05720591_10637"/>
<name>A0A511WZJ2_9BACI</name>
<dbReference type="CDD" id="cd03254">
    <property type="entry name" value="ABCC_Glucan_exporter_like"/>
    <property type="match status" value="1"/>
</dbReference>
<dbReference type="PANTHER" id="PTHR43394">
    <property type="entry name" value="ATP-DEPENDENT PERMEASE MDL1, MITOCHONDRIAL"/>
    <property type="match status" value="1"/>
</dbReference>
<protein>
    <submittedName>
        <fullName evidence="12">Putative ABC transporter ATP-binding protein YfiC</fullName>
    </submittedName>
</protein>
<dbReference type="OrthoDB" id="9770415at2"/>
<dbReference type="InterPro" id="IPR017871">
    <property type="entry name" value="ABC_transporter-like_CS"/>
</dbReference>
<keyword evidence="2" id="KW-0813">Transport</keyword>
<evidence type="ECO:0000256" key="2">
    <source>
        <dbReference type="ARBA" id="ARBA00022448"/>
    </source>
</evidence>
<keyword evidence="6 12" id="KW-0067">ATP-binding</keyword>
<dbReference type="InterPro" id="IPR003439">
    <property type="entry name" value="ABC_transporter-like_ATP-bd"/>
</dbReference>
<dbReference type="AlphaFoldDB" id="A0A511WZJ2"/>
<reference evidence="12 13" key="1">
    <citation type="submission" date="2019-07" db="EMBL/GenBank/DDBJ databases">
        <title>Whole genome shotgun sequence of Halolactibacillus alkaliphilus NBRC 103919.</title>
        <authorList>
            <person name="Hosoyama A."/>
            <person name="Uohara A."/>
            <person name="Ohji S."/>
            <person name="Ichikawa N."/>
        </authorList>
    </citation>
    <scope>NUCLEOTIDE SEQUENCE [LARGE SCALE GENOMIC DNA]</scope>
    <source>
        <strain evidence="12 13">NBRC 103919</strain>
    </source>
</reference>
<dbReference type="InterPro" id="IPR039421">
    <property type="entry name" value="Type_1_exporter"/>
</dbReference>
<sequence>MARGRHQPREKVKIDNPWPTIKRIWHYLGDRKFKLILVLVLVTMSSLLSLAGPYLLGTIIDELIDITQSTRLTQSLLLLGTVYLISIVTGYVQQFMMIRISQETVFSMREQLFQHLHTLPLKYFDEHQDGDIMSRLTNDIENVSQTLNTSVIQVFSSILTLTGTLVVMVTLSIPLTLVTLLIVPALYFGMKWITKRTRVYFKHQAKDLGDLFGFIEESISGIAVIKHFSQETNFKQQFTDKNARLRESGYRAQVYSGFIPKYMNMLNNMSFAVLTFVGALLAITQAISVGMIITFTQYARQFTRPLNELANQFNGLLSAVAGAERVFEVLDEEQDYTSVAHPYVKELLGHVAFHDVSFRYQDELILDRVSLVAKPGEMIALVGPTGAGKTTVLNLLMRFYLPENGQIDIDGYDTRTLSKHQLREPLGFVLQDPYLFEASIMANIRFGNKIATDEDVIKAAQKANADSFIQKLPQGYQTILKEDGKGISQGERQLLSIARALLRDPQILILDEATSSIDTVTEVKIQTALKRLMHGRTSIVIAHRLNTVERADTIYVLDAGKVIESGNHKTLMQKKGFYYNLYKRGFEETGS</sequence>
<dbReference type="PROSITE" id="PS00211">
    <property type="entry name" value="ABC_TRANSPORTER_1"/>
    <property type="match status" value="1"/>
</dbReference>
<comment type="subcellular location">
    <subcellularLocation>
        <location evidence="1">Cell membrane</location>
        <topology evidence="1">Multi-pass membrane protein</topology>
    </subcellularLocation>
</comment>
<dbReference type="RefSeq" id="WP_089800526.1">
    <property type="nucleotide sequence ID" value="NZ_BJYE01000005.1"/>
</dbReference>
<feature type="transmembrane region" description="Helical" evidence="9">
    <location>
        <begin position="271"/>
        <end position="295"/>
    </location>
</feature>
<dbReference type="PROSITE" id="PS50893">
    <property type="entry name" value="ABC_TRANSPORTER_2"/>
    <property type="match status" value="1"/>
</dbReference>
<dbReference type="GO" id="GO:0005886">
    <property type="term" value="C:plasma membrane"/>
    <property type="evidence" value="ECO:0007669"/>
    <property type="project" value="UniProtKB-SubCell"/>
</dbReference>
<evidence type="ECO:0000256" key="1">
    <source>
        <dbReference type="ARBA" id="ARBA00004651"/>
    </source>
</evidence>
<evidence type="ECO:0000259" key="10">
    <source>
        <dbReference type="PROSITE" id="PS50893"/>
    </source>
</evidence>
<dbReference type="InterPro" id="IPR036640">
    <property type="entry name" value="ABC1_TM_sf"/>
</dbReference>
<dbReference type="GO" id="GO:0005524">
    <property type="term" value="F:ATP binding"/>
    <property type="evidence" value="ECO:0007669"/>
    <property type="project" value="UniProtKB-KW"/>
</dbReference>
<dbReference type="PROSITE" id="PS50929">
    <property type="entry name" value="ABC_TM1F"/>
    <property type="match status" value="1"/>
</dbReference>
<dbReference type="CDD" id="cd18547">
    <property type="entry name" value="ABC_6TM_Tm288_like"/>
    <property type="match status" value="1"/>
</dbReference>
<keyword evidence="3" id="KW-1003">Cell membrane</keyword>
<dbReference type="InterPro" id="IPR011527">
    <property type="entry name" value="ABC1_TM_dom"/>
</dbReference>
<accession>A0A511WZJ2</accession>
<dbReference type="PANTHER" id="PTHR43394:SF1">
    <property type="entry name" value="ATP-BINDING CASSETTE SUB-FAMILY B MEMBER 10, MITOCHONDRIAL"/>
    <property type="match status" value="1"/>
</dbReference>
<dbReference type="SUPFAM" id="SSF90123">
    <property type="entry name" value="ABC transporter transmembrane region"/>
    <property type="match status" value="1"/>
</dbReference>
<evidence type="ECO:0000313" key="13">
    <source>
        <dbReference type="Proteomes" id="UP000321400"/>
    </source>
</evidence>
<dbReference type="InterPro" id="IPR003593">
    <property type="entry name" value="AAA+_ATPase"/>
</dbReference>
<dbReference type="Gene3D" id="1.20.1560.10">
    <property type="entry name" value="ABC transporter type 1, transmembrane domain"/>
    <property type="match status" value="1"/>
</dbReference>
<comment type="caution">
    <text evidence="12">The sequence shown here is derived from an EMBL/GenBank/DDBJ whole genome shotgun (WGS) entry which is preliminary data.</text>
</comment>
<dbReference type="SUPFAM" id="SSF52540">
    <property type="entry name" value="P-loop containing nucleoside triphosphate hydrolases"/>
    <property type="match status" value="1"/>
</dbReference>
<keyword evidence="5" id="KW-0547">Nucleotide-binding</keyword>
<dbReference type="Pfam" id="PF00005">
    <property type="entry name" value="ABC_tran"/>
    <property type="match status" value="1"/>
</dbReference>
<feature type="transmembrane region" description="Helical" evidence="9">
    <location>
        <begin position="35"/>
        <end position="56"/>
    </location>
</feature>
<dbReference type="FunFam" id="3.40.50.300:FF:000287">
    <property type="entry name" value="Multidrug ABC transporter ATP-binding protein"/>
    <property type="match status" value="1"/>
</dbReference>
<dbReference type="GO" id="GO:0015421">
    <property type="term" value="F:ABC-type oligopeptide transporter activity"/>
    <property type="evidence" value="ECO:0007669"/>
    <property type="project" value="TreeGrafter"/>
</dbReference>
<feature type="transmembrane region" description="Helical" evidence="9">
    <location>
        <begin position="76"/>
        <end position="98"/>
    </location>
</feature>
<dbReference type="InterPro" id="IPR027417">
    <property type="entry name" value="P-loop_NTPase"/>
</dbReference>
<proteinExistence type="predicted"/>
<evidence type="ECO:0000256" key="4">
    <source>
        <dbReference type="ARBA" id="ARBA00022692"/>
    </source>
</evidence>
<evidence type="ECO:0000256" key="8">
    <source>
        <dbReference type="ARBA" id="ARBA00023136"/>
    </source>
</evidence>
<evidence type="ECO:0000256" key="9">
    <source>
        <dbReference type="SAM" id="Phobius"/>
    </source>
</evidence>
<dbReference type="FunFam" id="1.20.1560.10:FF:000011">
    <property type="entry name" value="Multidrug ABC transporter ATP-binding protein"/>
    <property type="match status" value="1"/>
</dbReference>
<feature type="transmembrane region" description="Helical" evidence="9">
    <location>
        <begin position="165"/>
        <end position="188"/>
    </location>
</feature>
<keyword evidence="4 9" id="KW-0812">Transmembrane</keyword>
<evidence type="ECO:0000313" key="12">
    <source>
        <dbReference type="EMBL" id="GEN56115.1"/>
    </source>
</evidence>
<dbReference type="SMART" id="SM00382">
    <property type="entry name" value="AAA"/>
    <property type="match status" value="1"/>
</dbReference>
<dbReference type="Pfam" id="PF00664">
    <property type="entry name" value="ABC_membrane"/>
    <property type="match status" value="1"/>
</dbReference>